<feature type="region of interest" description="Disordered" evidence="1">
    <location>
        <begin position="155"/>
        <end position="239"/>
    </location>
</feature>
<evidence type="ECO:0000256" key="1">
    <source>
        <dbReference type="SAM" id="MobiDB-lite"/>
    </source>
</evidence>
<proteinExistence type="predicted"/>
<reference evidence="2" key="1">
    <citation type="submission" date="2022-04" db="EMBL/GenBank/DDBJ databases">
        <title>Roseomonas acroporae sp. nov., isolated from coral Acropora digitifera.</title>
        <authorList>
            <person name="Sun H."/>
        </authorList>
    </citation>
    <scope>NUCLEOTIDE SEQUENCE</scope>
    <source>
        <strain evidence="2">NAR14</strain>
    </source>
</reference>
<comment type="caution">
    <text evidence="2">The sequence shown here is derived from an EMBL/GenBank/DDBJ whole genome shotgun (WGS) entry which is preliminary data.</text>
</comment>
<keyword evidence="3" id="KW-1185">Reference proteome</keyword>
<organism evidence="2 3">
    <name type="scientific">Roseomonas acroporae</name>
    <dbReference type="NCBI Taxonomy" id="2937791"/>
    <lineage>
        <taxon>Bacteria</taxon>
        <taxon>Pseudomonadati</taxon>
        <taxon>Pseudomonadota</taxon>
        <taxon>Alphaproteobacteria</taxon>
        <taxon>Acetobacterales</taxon>
        <taxon>Roseomonadaceae</taxon>
        <taxon>Roseomonas</taxon>
    </lineage>
</organism>
<dbReference type="EMBL" id="JALPRX010000054">
    <property type="protein sequence ID" value="MCK8785225.1"/>
    <property type="molecule type" value="Genomic_DNA"/>
</dbReference>
<name>A0A9X1YA72_9PROT</name>
<dbReference type="AlphaFoldDB" id="A0A9X1YA72"/>
<dbReference type="RefSeq" id="WP_248667349.1">
    <property type="nucleotide sequence ID" value="NZ_JALPRX010000054.1"/>
</dbReference>
<evidence type="ECO:0000313" key="2">
    <source>
        <dbReference type="EMBL" id="MCK8785225.1"/>
    </source>
</evidence>
<gene>
    <name evidence="2" type="ORF">M0638_12600</name>
</gene>
<dbReference type="Proteomes" id="UP001139516">
    <property type="component" value="Unassembled WGS sequence"/>
</dbReference>
<evidence type="ECO:0008006" key="4">
    <source>
        <dbReference type="Google" id="ProtNLM"/>
    </source>
</evidence>
<accession>A0A9X1YA72</accession>
<protein>
    <recommendedName>
        <fullName evidence="4">Terminase small subunit</fullName>
    </recommendedName>
</protein>
<sequence length="239" mass="24801">MSEALAACSDETQAQRALTEKEQRLVDAIVHAASRGASVTREQAGTAAGYGRGDVARIQASRALARPAVRAALTKALQEAAQIDAASSLAVLRHLERRATSERVRLDAALAGLRIGGLDQSAQQATGAGVTVQIVFRTDAGETLAQRMSDAANIVDSTATDESDTRLEQARVTGPRRSGRGKAPPGGVAHAAAEEGRGVENPRAPVPSRVTRKSPAPKGQGGKNPGPRKPRKKVVPDGS</sequence>
<evidence type="ECO:0000313" key="3">
    <source>
        <dbReference type="Proteomes" id="UP001139516"/>
    </source>
</evidence>